<dbReference type="InterPro" id="IPR008979">
    <property type="entry name" value="Galactose-bd-like_sf"/>
</dbReference>
<dbReference type="EMBL" id="QOWE01000014">
    <property type="protein sequence ID" value="RCR68195.1"/>
    <property type="molecule type" value="Genomic_DNA"/>
</dbReference>
<evidence type="ECO:0000259" key="4">
    <source>
        <dbReference type="Pfam" id="PF22666"/>
    </source>
</evidence>
<feature type="domain" description="Beta-mannosidase-like galactose-binding" evidence="4">
    <location>
        <begin position="818"/>
        <end position="893"/>
    </location>
</feature>
<organism evidence="5 6">
    <name type="scientific">Larkinella punicea</name>
    <dbReference type="NCBI Taxonomy" id="2315727"/>
    <lineage>
        <taxon>Bacteria</taxon>
        <taxon>Pseudomonadati</taxon>
        <taxon>Bacteroidota</taxon>
        <taxon>Cytophagia</taxon>
        <taxon>Cytophagales</taxon>
        <taxon>Spirosomataceae</taxon>
        <taxon>Larkinella</taxon>
    </lineage>
</organism>
<dbReference type="PANTHER" id="PTHR43817:SF1">
    <property type="entry name" value="HYDROLASE, FAMILY 43, PUTATIVE (AFU_ORTHOLOGUE AFUA_3G01660)-RELATED"/>
    <property type="match status" value="1"/>
</dbReference>
<dbReference type="GO" id="GO:0004553">
    <property type="term" value="F:hydrolase activity, hydrolyzing O-glycosyl compounds"/>
    <property type="evidence" value="ECO:0007669"/>
    <property type="project" value="UniProtKB-ARBA"/>
</dbReference>
<sequence length="941" mass="104731">MKTVLLSVALTLITILANGQTATRQSIRDGFKNPPPQARPKTYWWWLNGNVDTTRLKEELRAMKTAGIGGVDIFEIGVPVYNNPNNMVKAGPAFMGTESLKAIEIAIREATRLKLEVGLNLASSWNAGGGWTSPQHAAKSIYVSKLTVEGASQKTIKLPFPVIAKTDAKGKPLLIEFGADGKPVFHQEIAVVALPVRDKTGFLDTTQIISLSRYFDVKSEMLNWTAPPGKWEIHRYVCSNSGEPLKLPSPNSTGPIIDHFDSTATHAHFQYFIDRLKPLFGDFSKTALKTLYLASYEATGFVWTPSLPKKFFQLNGYSIDKFLPVLFDKTLFSPERTAHFQQDYNRTLSELMIQNHYRKAKEIANQYGLQIASEAGGPGPPLHNVPVETLKALGSLDVPRGEFWSRYHYYDADSVDIMWLVKEVAAAAHIYKRRMVEEESFTSFHHWQEGPFDLKSIADRAFCEGMNRVVIHGFSHNPEGTGFPGIVYGAGTHFNTKQTWWSKVKPFTDYLGRISHVLQNTDFVADVVYYYGDKVPNFVPPKNTRFSVGAGYDYEIINTDILLNDLTVKNGKLTLSNGATFSVLALGDVENLSPKIRAKLRDLAKKGAVISGTNFSNETALALLKKRNIGPDFSSTNLPLSALDFVHYRHQTTDFYLIRNTTDQPLSANVSFRQTGKAPEIWNPVTGEMVPVSVFNQEKQQIRLPLSLPAYGSCFIVFNPSVSKPPYTGFASANPLPLFEYTPNGLRFLQPGTVELTSKNTAATKRINTEIRTQDITGAWQLGFAKNWGAPESVTLPKLISWTESDQPGIRYFSGIGTYEKTFSFSPTFDLSQNERVFLNLGKLSELADVWLNGQHLGISWAEPHRFDITNLVKTGDNTLKVEVANTWSNRLTGDAITGEKFTNTNIAIGYKGTPWKQVPLIESGLLGPVTIQTIKTQAVK</sequence>
<protein>
    <recommendedName>
        <fullName evidence="4">Beta-mannosidase-like galactose-binding domain-containing protein</fullName>
    </recommendedName>
</protein>
<dbReference type="SUPFAM" id="SSF49785">
    <property type="entry name" value="Galactose-binding domain-like"/>
    <property type="match status" value="1"/>
</dbReference>
<dbReference type="Gene3D" id="2.60.120.260">
    <property type="entry name" value="Galactose-binding domain-like"/>
    <property type="match status" value="1"/>
</dbReference>
<dbReference type="OrthoDB" id="9761519at2"/>
<dbReference type="PANTHER" id="PTHR43817">
    <property type="entry name" value="GLYCOSYL HYDROLASE"/>
    <property type="match status" value="1"/>
</dbReference>
<keyword evidence="6" id="KW-1185">Reference proteome</keyword>
<gene>
    <name evidence="5" type="ORF">DUE52_17475</name>
</gene>
<comment type="caution">
    <text evidence="5">The sequence shown here is derived from an EMBL/GenBank/DDBJ whole genome shotgun (WGS) entry which is preliminary data.</text>
</comment>
<keyword evidence="1 3" id="KW-0732">Signal</keyword>
<keyword evidence="2" id="KW-0378">Hydrolase</keyword>
<dbReference type="RefSeq" id="WP_114407326.1">
    <property type="nucleotide sequence ID" value="NZ_QOWE01000014.1"/>
</dbReference>
<evidence type="ECO:0000256" key="1">
    <source>
        <dbReference type="ARBA" id="ARBA00022729"/>
    </source>
</evidence>
<reference evidence="5 6" key="1">
    <citation type="submission" date="2018-07" db="EMBL/GenBank/DDBJ databases">
        <title>Genome analysis of Larkinella rosea.</title>
        <authorList>
            <person name="Zhou Z."/>
            <person name="Wang G."/>
        </authorList>
    </citation>
    <scope>NUCLEOTIDE SEQUENCE [LARGE SCALE GENOMIC DNA]</scope>
    <source>
        <strain evidence="6">zzj9</strain>
    </source>
</reference>
<evidence type="ECO:0000256" key="2">
    <source>
        <dbReference type="ARBA" id="ARBA00022801"/>
    </source>
</evidence>
<evidence type="ECO:0000256" key="3">
    <source>
        <dbReference type="SAM" id="SignalP"/>
    </source>
</evidence>
<dbReference type="InterPro" id="IPR054593">
    <property type="entry name" value="Beta-mannosidase-like_N2"/>
</dbReference>
<evidence type="ECO:0000313" key="6">
    <source>
        <dbReference type="Proteomes" id="UP000253383"/>
    </source>
</evidence>
<accession>A0A368JLN0</accession>
<name>A0A368JLN0_9BACT</name>
<dbReference type="NCBIfam" id="NF045579">
    <property type="entry name" value="rhamnoside_JR"/>
    <property type="match status" value="1"/>
</dbReference>
<dbReference type="AlphaFoldDB" id="A0A368JLN0"/>
<feature type="chain" id="PRO_5016958942" description="Beta-mannosidase-like galactose-binding domain-containing protein" evidence="3">
    <location>
        <begin position="20"/>
        <end position="941"/>
    </location>
</feature>
<dbReference type="Pfam" id="PF17132">
    <property type="entry name" value="Glyco_hydro_106"/>
    <property type="match status" value="2"/>
</dbReference>
<feature type="signal peptide" evidence="3">
    <location>
        <begin position="1"/>
        <end position="19"/>
    </location>
</feature>
<proteinExistence type="predicted"/>
<dbReference type="Pfam" id="PF22666">
    <property type="entry name" value="Glyco_hydro_2_N2"/>
    <property type="match status" value="1"/>
</dbReference>
<evidence type="ECO:0000313" key="5">
    <source>
        <dbReference type="EMBL" id="RCR68195.1"/>
    </source>
</evidence>
<dbReference type="Proteomes" id="UP000253383">
    <property type="component" value="Unassembled WGS sequence"/>
</dbReference>